<comment type="caution">
    <text evidence="12">The sequence shown here is derived from an EMBL/GenBank/DDBJ whole genome shotgun (WGS) entry which is preliminary data.</text>
</comment>
<dbReference type="STRING" id="77020.A0A0N0RSE6"/>
<dbReference type="VEuPathDB" id="FungiDB:Malapachy_0743"/>
<dbReference type="Gene3D" id="3.40.390.10">
    <property type="entry name" value="Collagenase (Catalytic Domain)"/>
    <property type="match status" value="1"/>
</dbReference>
<keyword evidence="9" id="KW-0472">Membrane</keyword>
<evidence type="ECO:0000256" key="7">
    <source>
        <dbReference type="ARBA" id="ARBA00023049"/>
    </source>
</evidence>
<feature type="transmembrane region" description="Helical" evidence="9">
    <location>
        <begin position="50"/>
        <end position="70"/>
    </location>
</feature>
<dbReference type="GO" id="GO:0046872">
    <property type="term" value="F:metal ion binding"/>
    <property type="evidence" value="ECO:0007669"/>
    <property type="project" value="UniProtKB-KW"/>
</dbReference>
<proteinExistence type="inferred from homology"/>
<keyword evidence="4" id="KW-0479">Metal-binding</keyword>
<dbReference type="PROSITE" id="PS51885">
    <property type="entry name" value="NEPRILYSIN"/>
    <property type="match status" value="1"/>
</dbReference>
<evidence type="ECO:0000256" key="5">
    <source>
        <dbReference type="ARBA" id="ARBA00022801"/>
    </source>
</evidence>
<keyword evidence="13" id="KW-1185">Reference proteome</keyword>
<dbReference type="InterPro" id="IPR024079">
    <property type="entry name" value="MetalloPept_cat_dom_sf"/>
</dbReference>
<evidence type="ECO:0000256" key="6">
    <source>
        <dbReference type="ARBA" id="ARBA00022833"/>
    </source>
</evidence>
<dbReference type="InterPro" id="IPR018497">
    <property type="entry name" value="Peptidase_M13_C"/>
</dbReference>
<organism evidence="12 13">
    <name type="scientific">Malassezia pachydermatis</name>
    <dbReference type="NCBI Taxonomy" id="77020"/>
    <lineage>
        <taxon>Eukaryota</taxon>
        <taxon>Fungi</taxon>
        <taxon>Dikarya</taxon>
        <taxon>Basidiomycota</taxon>
        <taxon>Ustilaginomycotina</taxon>
        <taxon>Malasseziomycetes</taxon>
        <taxon>Malasseziales</taxon>
        <taxon>Malasseziaceae</taxon>
        <taxon>Malassezia</taxon>
    </lineage>
</organism>
<evidence type="ECO:0000313" key="13">
    <source>
        <dbReference type="Proteomes" id="UP000037751"/>
    </source>
</evidence>
<keyword evidence="6" id="KW-0862">Zinc</keyword>
<evidence type="ECO:0000256" key="1">
    <source>
        <dbReference type="ARBA" id="ARBA00001947"/>
    </source>
</evidence>
<protein>
    <submittedName>
        <fullName evidence="12">Endothelin-converting enzyme 1</fullName>
    </submittedName>
</protein>
<dbReference type="SUPFAM" id="SSF55486">
    <property type="entry name" value="Metalloproteases ('zincins'), catalytic domain"/>
    <property type="match status" value="1"/>
</dbReference>
<evidence type="ECO:0000256" key="2">
    <source>
        <dbReference type="ARBA" id="ARBA00007357"/>
    </source>
</evidence>
<keyword evidence="3" id="KW-0645">Protease</keyword>
<dbReference type="PANTHER" id="PTHR11733">
    <property type="entry name" value="ZINC METALLOPROTEASE FAMILY M13 NEPRILYSIN-RELATED"/>
    <property type="match status" value="1"/>
</dbReference>
<feature type="compositionally biased region" description="Polar residues" evidence="8">
    <location>
        <begin position="17"/>
        <end position="26"/>
    </location>
</feature>
<keyword evidence="5" id="KW-0378">Hydrolase</keyword>
<evidence type="ECO:0000313" key="12">
    <source>
        <dbReference type="EMBL" id="KOS14703.1"/>
    </source>
</evidence>
<keyword evidence="7" id="KW-0482">Metalloprotease</keyword>
<dbReference type="Pfam" id="PF05649">
    <property type="entry name" value="Peptidase_M13_N"/>
    <property type="match status" value="1"/>
</dbReference>
<gene>
    <name evidence="12" type="ORF">Malapachy_0743</name>
</gene>
<dbReference type="CDD" id="cd08662">
    <property type="entry name" value="M13"/>
    <property type="match status" value="1"/>
</dbReference>
<dbReference type="AlphaFoldDB" id="A0A0N0RSE6"/>
<dbReference type="GeneID" id="28727132"/>
<name>A0A0N0RSE6_9BASI</name>
<evidence type="ECO:0000256" key="3">
    <source>
        <dbReference type="ARBA" id="ARBA00022670"/>
    </source>
</evidence>
<evidence type="ECO:0000256" key="8">
    <source>
        <dbReference type="SAM" id="MobiDB-lite"/>
    </source>
</evidence>
<comment type="similarity">
    <text evidence="2">Belongs to the peptidase M13 family.</text>
</comment>
<dbReference type="PRINTS" id="PR00786">
    <property type="entry name" value="NEPRILYSIN"/>
</dbReference>
<feature type="domain" description="Peptidase M13 N-terminal" evidence="11">
    <location>
        <begin position="102"/>
        <end position="484"/>
    </location>
</feature>
<evidence type="ECO:0000256" key="9">
    <source>
        <dbReference type="SAM" id="Phobius"/>
    </source>
</evidence>
<dbReference type="Gene3D" id="1.10.1380.10">
    <property type="entry name" value="Neutral endopeptidase , domain2"/>
    <property type="match status" value="1"/>
</dbReference>
<dbReference type="OrthoDB" id="6475849at2759"/>
<evidence type="ECO:0000259" key="11">
    <source>
        <dbReference type="Pfam" id="PF05649"/>
    </source>
</evidence>
<sequence>MPARRVSERTPLLAQRTPPTRRTSLADSINEARKKWQDKYHPSKARPRDLFVLFAWLCLLVFAIIQVAGLDDRRVLDQVCISRECVMAATGLMRSMNTTADPCDDFYEYATGGWRASHSLPDDKSRIGIFDDVDTNNEAVLRSIFTGPVDDAWSNVDRANVHKLQTWYASCMNTSALAQQGDAPLRATIEAMPSGHSSAAVAKSVAYLHQYDFPAWFDVSIEGDEGEAPTIGTPVVAPSGLSLPDPTYYQDNDTMHLFKEAVHMAARSLRAVDVPFTTAQADDVVALESKLAAITPSAVAMSDPMDVYNPMTFKELQRLCPSVDWHAYFAAMGARTSPHRVIVRSKAYLHDLDAVWRSTSAATRQAYAQWKMVLHAGAWLSPDAPLAQPGRRLRNALQGLAPDTEMDRSHVCVQRVNRALGFMAGRYYVKRALKPGDRVRMTELIEALRQAFYHRLDTIPWLDDDTRDAARAKAEAMTIRIGFPDEPKTKSAHAMQAWYTDLPATDDAYANELAARRWQSTKAWSYLGAPLNLRGLGDMTTVMVNAEYIPPFNQIVFPAGILQPPFFDSAWPMYMQFAAIGMVAGHELSHAFDPHGRLYDAKGYLRDWWTPATAKAYEERQACIEAQYGNYSMDDGKGGRAYIQSRLTVGEDVADAGGLAQSYRAWQATMQYGGLKVYEQNRRLPGLDDMTQEQLFFLSFAQIWASQQRTEEAVRLIKTDPHSPERFRVNGALANFPPFAKAFGCRAGPTSFVHDEQTRCDIW</sequence>
<dbReference type="InterPro" id="IPR000718">
    <property type="entry name" value="Peptidase_M13"/>
</dbReference>
<dbReference type="GO" id="GO:0016485">
    <property type="term" value="P:protein processing"/>
    <property type="evidence" value="ECO:0007669"/>
    <property type="project" value="TreeGrafter"/>
</dbReference>
<accession>A0A0N0RSE6</accession>
<dbReference type="Proteomes" id="UP000037751">
    <property type="component" value="Unassembled WGS sequence"/>
</dbReference>
<feature type="domain" description="Peptidase M13 C-terminal" evidence="10">
    <location>
        <begin position="545"/>
        <end position="753"/>
    </location>
</feature>
<reference evidence="12 13" key="1">
    <citation type="submission" date="2015-07" db="EMBL/GenBank/DDBJ databases">
        <title>Draft Genome Sequence of Malassezia furfur CBS1878 and Malassezia pachydermatis CBS1879.</title>
        <authorList>
            <person name="Triana S."/>
            <person name="Ohm R."/>
            <person name="Gonzalez A."/>
            <person name="DeCock H."/>
            <person name="Restrepo S."/>
            <person name="Celis A."/>
        </authorList>
    </citation>
    <scope>NUCLEOTIDE SEQUENCE [LARGE SCALE GENOMIC DNA]</scope>
    <source>
        <strain evidence="12 13">CBS 1879</strain>
    </source>
</reference>
<keyword evidence="9" id="KW-0812">Transmembrane</keyword>
<feature type="region of interest" description="Disordered" evidence="8">
    <location>
        <begin position="1"/>
        <end position="26"/>
    </location>
</feature>
<evidence type="ECO:0000259" key="10">
    <source>
        <dbReference type="Pfam" id="PF01431"/>
    </source>
</evidence>
<evidence type="ECO:0000256" key="4">
    <source>
        <dbReference type="ARBA" id="ARBA00022723"/>
    </source>
</evidence>
<dbReference type="PANTHER" id="PTHR11733:SF167">
    <property type="entry name" value="FI17812P1-RELATED"/>
    <property type="match status" value="1"/>
</dbReference>
<dbReference type="InterPro" id="IPR042089">
    <property type="entry name" value="Peptidase_M13_dom_2"/>
</dbReference>
<dbReference type="Pfam" id="PF01431">
    <property type="entry name" value="Peptidase_M13"/>
    <property type="match status" value="1"/>
</dbReference>
<dbReference type="EMBL" id="LGAV01000003">
    <property type="protein sequence ID" value="KOS14703.1"/>
    <property type="molecule type" value="Genomic_DNA"/>
</dbReference>
<dbReference type="GO" id="GO:0004222">
    <property type="term" value="F:metalloendopeptidase activity"/>
    <property type="evidence" value="ECO:0007669"/>
    <property type="project" value="InterPro"/>
</dbReference>
<dbReference type="RefSeq" id="XP_017992335.1">
    <property type="nucleotide sequence ID" value="XM_018135257.1"/>
</dbReference>
<keyword evidence="9" id="KW-1133">Transmembrane helix</keyword>
<comment type="cofactor">
    <cofactor evidence="1">
        <name>Zn(2+)</name>
        <dbReference type="ChEBI" id="CHEBI:29105"/>
    </cofactor>
</comment>
<dbReference type="GO" id="GO:0005886">
    <property type="term" value="C:plasma membrane"/>
    <property type="evidence" value="ECO:0007669"/>
    <property type="project" value="TreeGrafter"/>
</dbReference>
<dbReference type="InterPro" id="IPR008753">
    <property type="entry name" value="Peptidase_M13_N"/>
</dbReference>